<keyword evidence="5 9" id="KW-0798">TonB box</keyword>
<evidence type="ECO:0000259" key="12">
    <source>
        <dbReference type="Pfam" id="PF07715"/>
    </source>
</evidence>
<feature type="domain" description="TonB-dependent receptor plug" evidence="12">
    <location>
        <begin position="120"/>
        <end position="227"/>
    </location>
</feature>
<dbReference type="FunFam" id="2.170.130.10:FF:000008">
    <property type="entry name" value="SusC/RagA family TonB-linked outer membrane protein"/>
    <property type="match status" value="1"/>
</dbReference>
<feature type="domain" description="TonB-dependent receptor-like beta-barrel" evidence="11">
    <location>
        <begin position="483"/>
        <end position="906"/>
    </location>
</feature>
<name>A0A1R3T734_9BACT</name>
<organism evidence="13 14">
    <name type="scientific">Proteiniphilum saccharofermentans</name>
    <dbReference type="NCBI Taxonomy" id="1642647"/>
    <lineage>
        <taxon>Bacteria</taxon>
        <taxon>Pseudomonadati</taxon>
        <taxon>Bacteroidota</taxon>
        <taxon>Bacteroidia</taxon>
        <taxon>Bacteroidales</taxon>
        <taxon>Dysgonomonadaceae</taxon>
        <taxon>Proteiniphilum</taxon>
    </lineage>
</organism>
<dbReference type="Gene3D" id="2.170.130.10">
    <property type="entry name" value="TonB-dependent receptor, plug domain"/>
    <property type="match status" value="1"/>
</dbReference>
<comment type="subcellular location">
    <subcellularLocation>
        <location evidence="1 8">Cell outer membrane</location>
        <topology evidence="1 8">Multi-pass membrane protein</topology>
    </subcellularLocation>
</comment>
<dbReference type="AlphaFoldDB" id="A0A1R3T734"/>
<accession>A0A1R3T734</accession>
<dbReference type="InterPro" id="IPR037066">
    <property type="entry name" value="Plug_dom_sf"/>
</dbReference>
<keyword evidence="14" id="KW-1185">Reference proteome</keyword>
<evidence type="ECO:0000256" key="10">
    <source>
        <dbReference type="SAM" id="SignalP"/>
    </source>
</evidence>
<keyword evidence="10" id="KW-0732">Signal</keyword>
<dbReference type="InterPro" id="IPR023997">
    <property type="entry name" value="TonB-dep_OMP_SusC/RagA_CS"/>
</dbReference>
<evidence type="ECO:0000256" key="3">
    <source>
        <dbReference type="ARBA" id="ARBA00022452"/>
    </source>
</evidence>
<evidence type="ECO:0000313" key="14">
    <source>
        <dbReference type="Proteomes" id="UP000187464"/>
    </source>
</evidence>
<evidence type="ECO:0000313" key="13">
    <source>
        <dbReference type="EMBL" id="SCD19755.1"/>
    </source>
</evidence>
<dbReference type="SUPFAM" id="SSF56935">
    <property type="entry name" value="Porins"/>
    <property type="match status" value="1"/>
</dbReference>
<dbReference type="Pfam" id="PF00593">
    <property type="entry name" value="TonB_dep_Rec_b-barrel"/>
    <property type="match status" value="1"/>
</dbReference>
<dbReference type="FunFam" id="2.60.40.1120:FF:000003">
    <property type="entry name" value="Outer membrane protein Omp121"/>
    <property type="match status" value="1"/>
</dbReference>
<evidence type="ECO:0000256" key="7">
    <source>
        <dbReference type="ARBA" id="ARBA00023237"/>
    </source>
</evidence>
<dbReference type="InterPro" id="IPR023996">
    <property type="entry name" value="TonB-dep_OMP_SusC/RagA"/>
</dbReference>
<dbReference type="InterPro" id="IPR008969">
    <property type="entry name" value="CarboxyPept-like_regulatory"/>
</dbReference>
<evidence type="ECO:0000256" key="1">
    <source>
        <dbReference type="ARBA" id="ARBA00004571"/>
    </source>
</evidence>
<dbReference type="EMBL" id="LT605205">
    <property type="protein sequence ID" value="SCD19755.1"/>
    <property type="molecule type" value="Genomic_DNA"/>
</dbReference>
<dbReference type="InterPro" id="IPR036942">
    <property type="entry name" value="Beta-barrel_TonB_sf"/>
</dbReference>
<dbReference type="STRING" id="1642647.PSM36_0929"/>
<evidence type="ECO:0000259" key="11">
    <source>
        <dbReference type="Pfam" id="PF00593"/>
    </source>
</evidence>
<feature type="signal peptide" evidence="10">
    <location>
        <begin position="1"/>
        <end position="26"/>
    </location>
</feature>
<evidence type="ECO:0000256" key="2">
    <source>
        <dbReference type="ARBA" id="ARBA00022448"/>
    </source>
</evidence>
<dbReference type="RefSeq" id="WP_083710929.1">
    <property type="nucleotide sequence ID" value="NZ_LT605205.1"/>
</dbReference>
<dbReference type="Proteomes" id="UP000187464">
    <property type="component" value="Chromosome I"/>
</dbReference>
<dbReference type="GO" id="GO:0009279">
    <property type="term" value="C:cell outer membrane"/>
    <property type="evidence" value="ECO:0007669"/>
    <property type="project" value="UniProtKB-SubCell"/>
</dbReference>
<dbReference type="NCBIfam" id="TIGR04057">
    <property type="entry name" value="SusC_RagA_signa"/>
    <property type="match status" value="1"/>
</dbReference>
<proteinExistence type="inferred from homology"/>
<dbReference type="InterPro" id="IPR012910">
    <property type="entry name" value="Plug_dom"/>
</dbReference>
<keyword evidence="7 8" id="KW-0998">Cell outer membrane</keyword>
<keyword evidence="2 8" id="KW-0813">Transport</keyword>
<dbReference type="InterPro" id="IPR000531">
    <property type="entry name" value="Beta-barrel_TonB"/>
</dbReference>
<dbReference type="Gene3D" id="2.40.170.20">
    <property type="entry name" value="TonB-dependent receptor, beta-barrel domain"/>
    <property type="match status" value="1"/>
</dbReference>
<evidence type="ECO:0000256" key="8">
    <source>
        <dbReference type="PROSITE-ProRule" id="PRU01360"/>
    </source>
</evidence>
<dbReference type="Pfam" id="PF13715">
    <property type="entry name" value="CarbopepD_reg_2"/>
    <property type="match status" value="1"/>
</dbReference>
<feature type="chain" id="PRO_5012593760" evidence="10">
    <location>
        <begin position="27"/>
        <end position="1043"/>
    </location>
</feature>
<protein>
    <submittedName>
        <fullName evidence="13">SusC/RagA family</fullName>
    </submittedName>
</protein>
<keyword evidence="3 8" id="KW-1134">Transmembrane beta strand</keyword>
<dbReference type="Pfam" id="PF07715">
    <property type="entry name" value="Plug"/>
    <property type="match status" value="1"/>
</dbReference>
<comment type="similarity">
    <text evidence="8 9">Belongs to the TonB-dependent receptor family.</text>
</comment>
<evidence type="ECO:0000256" key="4">
    <source>
        <dbReference type="ARBA" id="ARBA00022692"/>
    </source>
</evidence>
<dbReference type="PROSITE" id="PS52016">
    <property type="entry name" value="TONB_DEPENDENT_REC_3"/>
    <property type="match status" value="1"/>
</dbReference>
<evidence type="ECO:0000256" key="5">
    <source>
        <dbReference type="ARBA" id="ARBA00023077"/>
    </source>
</evidence>
<dbReference type="SUPFAM" id="SSF49464">
    <property type="entry name" value="Carboxypeptidase regulatory domain-like"/>
    <property type="match status" value="1"/>
</dbReference>
<dbReference type="Gene3D" id="2.60.40.1120">
    <property type="entry name" value="Carboxypeptidase-like, regulatory domain"/>
    <property type="match status" value="1"/>
</dbReference>
<gene>
    <name evidence="13" type="ORF">PSM36_0929</name>
</gene>
<dbReference type="NCBIfam" id="TIGR04056">
    <property type="entry name" value="OMP_RagA_SusC"/>
    <property type="match status" value="1"/>
</dbReference>
<keyword evidence="4 8" id="KW-0812">Transmembrane</keyword>
<reference evidence="13 14" key="1">
    <citation type="submission" date="2016-08" db="EMBL/GenBank/DDBJ databases">
        <authorList>
            <person name="Seilhamer J.J."/>
        </authorList>
    </citation>
    <scope>NUCLEOTIDE SEQUENCE [LARGE SCALE GENOMIC DNA]</scope>
    <source>
        <strain evidence="13">M3/6</strain>
    </source>
</reference>
<keyword evidence="6 8" id="KW-0472">Membrane</keyword>
<sequence>MKRKIFNLTKGILSVLIWAISVGAFAQNLTVRGTVTDQSGEALIGVTVQVQGTTTGTITDVDGGFVLTNVPSDGTLEVSYVGMRSQSISVNGRTSINVILEEDTELLDEVIVVGYGTMRKSDVTGALAVVSARDLSTKPVTNAFEALQGKVAGVDITSAQRPGELGSIRIRGNRSLNATNAPLYVVDGVVLSSGGIESINPRDIESINVLKDASSTAIYGSRGANGVILVTTKRGKSGSFQLNYSGTFTSEKIHDLAPAMSASEYITWRRWAHYNANPSDYSTGNQPSKEQDEIFFSALDKTAYDNVMKGWSGGSWDSSKVTNTDWTDFVTQTGVTQEHTISAGGGTDRIKSFFSLGYLNNEGTQIGQSFQRYNATMSTDISPTKWFDIGGSINAAWSNQSYGFSRTGQSSNSGPTEIYAAAKQIFNVALPYDDNGEIILTPGNLNGVYTIIDEWTKSNEHRQTLRVLGSFYANIDLGNIWNPLEGLSFRSNFGPDFRYYRRGIYIDKSSAVRQGSTSYASWNYDRRFSWVLDNILAYNKTINDHRFDVTLLQSASKYDIETASMSAENIPKESYKWNNMGSVDITNSTSRASMGTGLTQSQLASYMGRINYSFKDRYLLTVSGRYDGSSVLSAGHKWAFFPSAALGWRLDQEAFMQDISWLDQLKLRLGMGMTGNSAIDAYATLGSIRSFYIPFGGTGNALAYGTNEPYYFSNSVLMANPALEWEKTTQWNLGLDVTFLRGRIGGAIDLYKSNTKDLLMQMSIPTLTGYSSTMANVGKTKNKGVDVSLNIIPVETRNFNWNSTLNAAWQKEEIVELANGKNDMVDNSWFIGQSISVYYGYDNAGLWQESDAAEMAKFNENGEKFTAGSVRPVDQNGDYIIDSEDRVVLGNRNPRWTLGWSNTFNYKGIELNIELYGRMNYLVSTGGETQNGIPNQRKIDYWTPDNTGAEYQKPVYTGTPGVSGDAYSSLLGFKEASFVKFRNISLGYFLPNNICKTIGVNNLKVYTQLRNPGNLYSSIDFLDLDFGTTYYNRGVTFGIEIGF</sequence>
<dbReference type="InterPro" id="IPR039426">
    <property type="entry name" value="TonB-dep_rcpt-like"/>
</dbReference>
<dbReference type="KEGG" id="psac:PSM36_0929"/>
<evidence type="ECO:0000256" key="6">
    <source>
        <dbReference type="ARBA" id="ARBA00023136"/>
    </source>
</evidence>
<evidence type="ECO:0000256" key="9">
    <source>
        <dbReference type="RuleBase" id="RU003357"/>
    </source>
</evidence>